<evidence type="ECO:0000313" key="11">
    <source>
        <dbReference type="EMBL" id="MCQ4770220.1"/>
    </source>
</evidence>
<evidence type="ECO:0000256" key="9">
    <source>
        <dbReference type="SAM" id="Phobius"/>
    </source>
</evidence>
<dbReference type="PANTHER" id="PTHR33451">
    <property type="entry name" value="MALATE-2H(+)/NA(+)-LACTATE ANTIPORTER"/>
    <property type="match status" value="1"/>
</dbReference>
<sequence>MSEAVNEKREPSTGMSFAVFGISIAIILLGVVVLGFDIHIILLVALAFACLVSATLGYQFDDLVECMKKPLGQAMSAMIIFIFIGIIIASWIFSGTVPALIYYGLHYITPKFFLPVGLLLCSLTSMSIGTSWGTIGTMGLAMMGIGAGMGIPPAVTAGMVISGSFFGDKMSPISDTTNLAPASAGTTLYKHIGAMWKTTLPAYLITFGCFTVLCFFYQGGQVDHATIDLFIDTIGANFRITPLLLLPMVVLLVLNMRKFPAIPGMAIGSLLAVILAVAVQGFPVGQVVAGLNYGYVTPTGVDLVDQLLLRGGIQNMMYTFSLSCIAISFGGVMEHVGYLKKIVAVVISRVKYDFLMVPVVILSTTLGTLTMGEVYLSIVVNGSLYRQAFQERKLRPEMLSRLLEEGGTLTQVFIPWSTSGVFIAATLGVSTAEYWKFAFLNYINPLLSIVLCLFGYGVLRVGQAGWRDKRGGTHHTSTEESEKC</sequence>
<evidence type="ECO:0000313" key="12">
    <source>
        <dbReference type="Proteomes" id="UP001204562"/>
    </source>
</evidence>
<keyword evidence="7 9" id="KW-0472">Membrane</keyword>
<feature type="transmembrane region" description="Helical" evidence="9">
    <location>
        <begin position="112"/>
        <end position="132"/>
    </location>
</feature>
<evidence type="ECO:0000256" key="7">
    <source>
        <dbReference type="ARBA" id="ARBA00023136"/>
    </source>
</evidence>
<dbReference type="PANTHER" id="PTHR33451:SF3">
    <property type="entry name" value="MALATE-2H(+)_NA(+)-LACTATE ANTIPORTER"/>
    <property type="match status" value="1"/>
</dbReference>
<keyword evidence="5 9" id="KW-0812">Transmembrane</keyword>
<comment type="similarity">
    <text evidence="8">Belongs to the NhaC Na(+)/H(+) (TC 2.A.35) antiporter family.</text>
</comment>
<dbReference type="InterPro" id="IPR052180">
    <property type="entry name" value="NhaC_Na-H+_Antiporter"/>
</dbReference>
<feature type="transmembrane region" description="Helical" evidence="9">
    <location>
        <begin position="268"/>
        <end position="295"/>
    </location>
</feature>
<feature type="transmembrane region" description="Helical" evidence="9">
    <location>
        <begin position="40"/>
        <end position="58"/>
    </location>
</feature>
<protein>
    <submittedName>
        <fullName evidence="11">Na+/H+ antiporter NhaC</fullName>
    </submittedName>
</protein>
<dbReference type="Pfam" id="PF03553">
    <property type="entry name" value="Na_H_antiporter"/>
    <property type="match status" value="1"/>
</dbReference>
<feature type="transmembrane region" description="Helical" evidence="9">
    <location>
        <begin position="200"/>
        <end position="218"/>
    </location>
</feature>
<proteinExistence type="inferred from homology"/>
<dbReference type="InterPro" id="IPR004770">
    <property type="entry name" value="Na/H_antiport_NhaC"/>
</dbReference>
<feature type="transmembrane region" description="Helical" evidence="9">
    <location>
        <begin position="138"/>
        <end position="161"/>
    </location>
</feature>
<comment type="subcellular location">
    <subcellularLocation>
        <location evidence="1">Cell membrane</location>
        <topology evidence="1">Multi-pass membrane protein</topology>
    </subcellularLocation>
</comment>
<dbReference type="Proteomes" id="UP001204562">
    <property type="component" value="Unassembled WGS sequence"/>
</dbReference>
<feature type="transmembrane region" description="Helical" evidence="9">
    <location>
        <begin position="12"/>
        <end position="33"/>
    </location>
</feature>
<dbReference type="GO" id="GO:0015297">
    <property type="term" value="F:antiporter activity"/>
    <property type="evidence" value="ECO:0007669"/>
    <property type="project" value="UniProtKB-KW"/>
</dbReference>
<comment type="caution">
    <text evidence="11">The sequence shown here is derived from an EMBL/GenBank/DDBJ whole genome shotgun (WGS) entry which is preliminary data.</text>
</comment>
<feature type="transmembrane region" description="Helical" evidence="9">
    <location>
        <begin position="238"/>
        <end position="256"/>
    </location>
</feature>
<keyword evidence="6 9" id="KW-1133">Transmembrane helix</keyword>
<evidence type="ECO:0000256" key="5">
    <source>
        <dbReference type="ARBA" id="ARBA00022692"/>
    </source>
</evidence>
<evidence type="ECO:0000256" key="3">
    <source>
        <dbReference type="ARBA" id="ARBA00022449"/>
    </source>
</evidence>
<dbReference type="RefSeq" id="WP_256303723.1">
    <property type="nucleotide sequence ID" value="NZ_JANFYG010000005.1"/>
</dbReference>
<evidence type="ECO:0000259" key="10">
    <source>
        <dbReference type="Pfam" id="PF03553"/>
    </source>
</evidence>
<feature type="transmembrane region" description="Helical" evidence="9">
    <location>
        <begin position="439"/>
        <end position="459"/>
    </location>
</feature>
<evidence type="ECO:0000256" key="4">
    <source>
        <dbReference type="ARBA" id="ARBA00022475"/>
    </source>
</evidence>
<keyword evidence="3" id="KW-0050">Antiport</keyword>
<reference evidence="11" key="1">
    <citation type="submission" date="2022-06" db="EMBL/GenBank/DDBJ databases">
        <title>Isolation of gut microbiota from human fecal samples.</title>
        <authorList>
            <person name="Pamer E.G."/>
            <person name="Barat B."/>
            <person name="Waligurski E."/>
            <person name="Medina S."/>
            <person name="Paddock L."/>
            <person name="Mostad J."/>
        </authorList>
    </citation>
    <scope>NUCLEOTIDE SEQUENCE</scope>
    <source>
        <strain evidence="11">DFI.9.91</strain>
    </source>
</reference>
<dbReference type="EMBL" id="JANFYS010000012">
    <property type="protein sequence ID" value="MCQ4770220.1"/>
    <property type="molecule type" value="Genomic_DNA"/>
</dbReference>
<dbReference type="GO" id="GO:0005886">
    <property type="term" value="C:plasma membrane"/>
    <property type="evidence" value="ECO:0007669"/>
    <property type="project" value="UniProtKB-SubCell"/>
</dbReference>
<evidence type="ECO:0000256" key="1">
    <source>
        <dbReference type="ARBA" id="ARBA00004651"/>
    </source>
</evidence>
<dbReference type="AlphaFoldDB" id="A0AAW5JMY2"/>
<organism evidence="11 12">
    <name type="scientific">Intestinimonas massiliensis</name>
    <name type="common">ex Afouda et al. 2020</name>
    <dbReference type="NCBI Taxonomy" id="1673721"/>
    <lineage>
        <taxon>Bacteria</taxon>
        <taxon>Bacillati</taxon>
        <taxon>Bacillota</taxon>
        <taxon>Clostridia</taxon>
        <taxon>Eubacteriales</taxon>
        <taxon>Intestinimonas</taxon>
    </lineage>
</organism>
<name>A0AAW5JMY2_9FIRM</name>
<keyword evidence="2" id="KW-0813">Transport</keyword>
<feature type="domain" description="Na+/H+ antiporter NhaC-like C-terminal" evidence="10">
    <location>
        <begin position="165"/>
        <end position="455"/>
    </location>
</feature>
<feature type="transmembrane region" description="Helical" evidence="9">
    <location>
        <begin position="354"/>
        <end position="376"/>
    </location>
</feature>
<evidence type="ECO:0000256" key="6">
    <source>
        <dbReference type="ARBA" id="ARBA00022989"/>
    </source>
</evidence>
<dbReference type="NCBIfam" id="TIGR00931">
    <property type="entry name" value="antiport_nhaC"/>
    <property type="match status" value="1"/>
</dbReference>
<evidence type="ECO:0000256" key="2">
    <source>
        <dbReference type="ARBA" id="ARBA00022448"/>
    </source>
</evidence>
<keyword evidence="4" id="KW-1003">Cell membrane</keyword>
<accession>A0AAW5JMY2</accession>
<dbReference type="InterPro" id="IPR018461">
    <property type="entry name" value="Na/H_Antiport_NhaC-like_C"/>
</dbReference>
<feature type="transmembrane region" description="Helical" evidence="9">
    <location>
        <begin position="315"/>
        <end position="333"/>
    </location>
</feature>
<gene>
    <name evidence="11" type="primary">nhaC</name>
    <name evidence="11" type="ORF">NE579_07035</name>
</gene>
<feature type="transmembrane region" description="Helical" evidence="9">
    <location>
        <begin position="78"/>
        <end position="105"/>
    </location>
</feature>
<evidence type="ECO:0000256" key="8">
    <source>
        <dbReference type="ARBA" id="ARBA00038435"/>
    </source>
</evidence>